<evidence type="ECO:0000256" key="1">
    <source>
        <dbReference type="ARBA" id="ARBA00022737"/>
    </source>
</evidence>
<protein>
    <submittedName>
        <fullName evidence="4">Tektin</fullName>
    </submittedName>
</protein>
<dbReference type="InterPro" id="IPR002017">
    <property type="entry name" value="Spectrin_repeat"/>
</dbReference>
<dbReference type="Proteomes" id="UP000268014">
    <property type="component" value="Unassembled WGS sequence"/>
</dbReference>
<dbReference type="OrthoDB" id="5864192at2759"/>
<name>A0A0N4VXG6_HAEPC</name>
<dbReference type="EMBL" id="UZAF01003270">
    <property type="protein sequence ID" value="VDO12337.1"/>
    <property type="molecule type" value="Genomic_DNA"/>
</dbReference>
<accession>A0A0N4VXG6</accession>
<dbReference type="SMART" id="SM00150">
    <property type="entry name" value="SPEC"/>
    <property type="match status" value="1"/>
</dbReference>
<evidence type="ECO:0000313" key="3">
    <source>
        <dbReference type="Proteomes" id="UP000268014"/>
    </source>
</evidence>
<dbReference type="InterPro" id="IPR018159">
    <property type="entry name" value="Spectrin/alpha-actinin"/>
</dbReference>
<dbReference type="Pfam" id="PF00435">
    <property type="entry name" value="Spectrin"/>
    <property type="match status" value="1"/>
</dbReference>
<dbReference type="PANTHER" id="PTHR11915">
    <property type="entry name" value="SPECTRIN/FILAMIN RELATED CYTOSKELETAL PROTEIN"/>
    <property type="match status" value="1"/>
</dbReference>
<dbReference type="OMA" id="YHGHERV"/>
<evidence type="ECO:0000313" key="4">
    <source>
        <dbReference type="WBParaSite" id="HPLM_0000198601-mRNA-1"/>
    </source>
</evidence>
<gene>
    <name evidence="2" type="ORF">HPLM_LOCUS1984</name>
</gene>
<reference evidence="4" key="1">
    <citation type="submission" date="2017-02" db="UniProtKB">
        <authorList>
            <consortium name="WormBaseParasite"/>
        </authorList>
    </citation>
    <scope>IDENTIFICATION</scope>
</reference>
<dbReference type="STRING" id="6290.A0A0N4VXG6"/>
<dbReference type="CDD" id="cd00176">
    <property type="entry name" value="SPEC"/>
    <property type="match status" value="1"/>
</dbReference>
<keyword evidence="1" id="KW-0677">Repeat</keyword>
<proteinExistence type="predicted"/>
<evidence type="ECO:0000313" key="2">
    <source>
        <dbReference type="EMBL" id="VDO12337.1"/>
    </source>
</evidence>
<dbReference type="SUPFAM" id="SSF46966">
    <property type="entry name" value="Spectrin repeat"/>
    <property type="match status" value="3"/>
</dbReference>
<reference evidence="2 3" key="2">
    <citation type="submission" date="2018-11" db="EMBL/GenBank/DDBJ databases">
        <authorList>
            <consortium name="Pathogen Informatics"/>
        </authorList>
    </citation>
    <scope>NUCLEOTIDE SEQUENCE [LARGE SCALE GENOMIC DNA]</scope>
    <source>
        <strain evidence="2 3">MHpl1</strain>
    </source>
</reference>
<organism evidence="4">
    <name type="scientific">Haemonchus placei</name>
    <name type="common">Barber's pole worm</name>
    <dbReference type="NCBI Taxonomy" id="6290"/>
    <lineage>
        <taxon>Eukaryota</taxon>
        <taxon>Metazoa</taxon>
        <taxon>Ecdysozoa</taxon>
        <taxon>Nematoda</taxon>
        <taxon>Chromadorea</taxon>
        <taxon>Rhabditida</taxon>
        <taxon>Rhabditina</taxon>
        <taxon>Rhabditomorpha</taxon>
        <taxon>Strongyloidea</taxon>
        <taxon>Trichostrongylidae</taxon>
        <taxon>Haemonchus</taxon>
    </lineage>
</organism>
<dbReference type="Gene3D" id="1.20.58.60">
    <property type="match status" value="1"/>
</dbReference>
<sequence>MGRKQYAPPQGLFMYDVESAWEKLDRAENDRQVAIIAELQRQERLEQLAQRFHKKANLRESWLRNVQAVLEEMDHGRTAAEVEKSLKKQQAIANDILAREDRFKLLTSMCADLCNERYHESDKIRARERDIIERWTHLLSLLEQRRKALMGLNDLMTLLRDIDTLASELKHLEPVVRNRDVGKHLLGVEDLLGKHELIEAQV</sequence>
<dbReference type="AlphaFoldDB" id="A0A0N4VXG6"/>
<dbReference type="WBParaSite" id="HPLM_0000198601-mRNA-1">
    <property type="protein sequence ID" value="HPLM_0000198601-mRNA-1"/>
    <property type="gene ID" value="HPLM_0000198601"/>
</dbReference>
<keyword evidence="3" id="KW-1185">Reference proteome</keyword>